<dbReference type="eggNOG" id="COG0778">
    <property type="taxonomic scope" value="Bacteria"/>
</dbReference>
<keyword evidence="2 5" id="KW-0288">FMN</keyword>
<comment type="cofactor">
    <cofactor evidence="5">
        <name>FMN</name>
        <dbReference type="ChEBI" id="CHEBI:58210"/>
    </cofactor>
</comment>
<feature type="domain" description="Nitroreductase" evidence="6">
    <location>
        <begin position="24"/>
        <end position="158"/>
    </location>
</feature>
<keyword evidence="8" id="KW-1185">Reference proteome</keyword>
<evidence type="ECO:0000313" key="8">
    <source>
        <dbReference type="Proteomes" id="UP000010816"/>
    </source>
</evidence>
<dbReference type="PATRIC" id="fig|765912.4.peg.1848"/>
<dbReference type="STRING" id="765912.Thimo_1885"/>
<sequence length="197" mass="21793">MKQPLDEQALDQLFRSARTYPSWQDRPVSDEQLQALYELLKWGPTSMNCMPARFVFLRTAEAKARLEPALMAANLDKVRAAPVTVIVAHDDRFFEHLPTLWPHTAGAREMFADNAALAETTAFRNATLQGAYLIMAARALGLDVGPMSGFDNAKVDAEFFPDGGFRSNFLANLGYGDPTGLFPRGPRLDFAQAVTLL</sequence>
<evidence type="ECO:0000256" key="3">
    <source>
        <dbReference type="ARBA" id="ARBA00022857"/>
    </source>
</evidence>
<evidence type="ECO:0000256" key="1">
    <source>
        <dbReference type="ARBA" id="ARBA00022630"/>
    </source>
</evidence>
<dbReference type="GO" id="GO:0016491">
    <property type="term" value="F:oxidoreductase activity"/>
    <property type="evidence" value="ECO:0007669"/>
    <property type="project" value="UniProtKB-UniRule"/>
</dbReference>
<dbReference type="Proteomes" id="UP000010816">
    <property type="component" value="Chromosome"/>
</dbReference>
<name>L0GXD6_9GAMM</name>
<dbReference type="HAMAP" id="MF_01204">
    <property type="entry name" value="Oxidoreductase_RutE_HadB"/>
    <property type="match status" value="1"/>
</dbReference>
<proteinExistence type="inferred from homology"/>
<dbReference type="InterPro" id="IPR023936">
    <property type="entry name" value="RutE-like"/>
</dbReference>
<dbReference type="KEGG" id="tmb:Thimo_1885"/>
<dbReference type="InterPro" id="IPR050461">
    <property type="entry name" value="Nitroreductase_HadB/RutE"/>
</dbReference>
<evidence type="ECO:0000259" key="6">
    <source>
        <dbReference type="Pfam" id="PF00881"/>
    </source>
</evidence>
<comment type="similarity">
    <text evidence="5">Belongs to the nitroreductase family. HadB/RutE subfamily.</text>
</comment>
<dbReference type="EC" id="1.-.-.-" evidence="5"/>
<gene>
    <name evidence="7" type="ORF">Thimo_1885</name>
</gene>
<keyword evidence="1 5" id="KW-0285">Flavoprotein</keyword>
<keyword evidence="4 5" id="KW-0560">Oxidoreductase</keyword>
<dbReference type="InterPro" id="IPR000415">
    <property type="entry name" value="Nitroreductase-like"/>
</dbReference>
<dbReference type="PANTHER" id="PTHR43543:SF1">
    <property type="entry name" value="MALONIC SEMIALDEHYDE REDUCTASE RUTE-RELATED"/>
    <property type="match status" value="1"/>
</dbReference>
<accession>L0GXD6</accession>
<organism evidence="7 8">
    <name type="scientific">Thioflavicoccus mobilis 8321</name>
    <dbReference type="NCBI Taxonomy" id="765912"/>
    <lineage>
        <taxon>Bacteria</taxon>
        <taxon>Pseudomonadati</taxon>
        <taxon>Pseudomonadota</taxon>
        <taxon>Gammaproteobacteria</taxon>
        <taxon>Chromatiales</taxon>
        <taxon>Chromatiaceae</taxon>
        <taxon>Thioflavicoccus</taxon>
    </lineage>
</organism>
<dbReference type="Gene3D" id="3.40.109.10">
    <property type="entry name" value="NADH Oxidase"/>
    <property type="match status" value="1"/>
</dbReference>
<dbReference type="SUPFAM" id="SSF55469">
    <property type="entry name" value="FMN-dependent nitroreductase-like"/>
    <property type="match status" value="1"/>
</dbReference>
<keyword evidence="3 5" id="KW-0521">NADP</keyword>
<dbReference type="NCBIfam" id="NF003768">
    <property type="entry name" value="PRK05365.1"/>
    <property type="match status" value="1"/>
</dbReference>
<dbReference type="HOGENOM" id="CLU_084441_0_0_6"/>
<keyword evidence="5" id="KW-0520">NAD</keyword>
<dbReference type="CDD" id="cd02148">
    <property type="entry name" value="RutE-like"/>
    <property type="match status" value="1"/>
</dbReference>
<reference evidence="7 8" key="1">
    <citation type="submission" date="2011-09" db="EMBL/GenBank/DDBJ databases">
        <title>Complete sequence of chromosome of Thioflavicoccus mobilis 8321.</title>
        <authorList>
            <consortium name="US DOE Joint Genome Institute"/>
            <person name="Lucas S."/>
            <person name="Han J."/>
            <person name="Lapidus A."/>
            <person name="Cheng J.-F."/>
            <person name="Goodwin L."/>
            <person name="Pitluck S."/>
            <person name="Peters L."/>
            <person name="Ovchinnikova G."/>
            <person name="Lu M."/>
            <person name="Detter J.C."/>
            <person name="Han C."/>
            <person name="Tapia R."/>
            <person name="Land M."/>
            <person name="Hauser L."/>
            <person name="Kyrpides N."/>
            <person name="Ivanova N."/>
            <person name="Pagani I."/>
            <person name="Vogl K."/>
            <person name="Liu Z."/>
            <person name="Imhoff J."/>
            <person name="Thiel V."/>
            <person name="Frigaard N.-U."/>
            <person name="Bryant D."/>
            <person name="Woyke T."/>
        </authorList>
    </citation>
    <scope>NUCLEOTIDE SEQUENCE [LARGE SCALE GENOMIC DNA]</scope>
    <source>
        <strain evidence="7 8">8321</strain>
    </source>
</reference>
<evidence type="ECO:0000313" key="7">
    <source>
        <dbReference type="EMBL" id="AGA90651.1"/>
    </source>
</evidence>
<evidence type="ECO:0000256" key="5">
    <source>
        <dbReference type="HAMAP-Rule" id="MF_01204"/>
    </source>
</evidence>
<dbReference type="RefSeq" id="WP_015280792.1">
    <property type="nucleotide sequence ID" value="NC_019940.1"/>
</dbReference>
<evidence type="ECO:0000256" key="2">
    <source>
        <dbReference type="ARBA" id="ARBA00022643"/>
    </source>
</evidence>
<dbReference type="EMBL" id="CP003051">
    <property type="protein sequence ID" value="AGA90651.1"/>
    <property type="molecule type" value="Genomic_DNA"/>
</dbReference>
<dbReference type="Pfam" id="PF00881">
    <property type="entry name" value="Nitroreductase"/>
    <property type="match status" value="1"/>
</dbReference>
<dbReference type="OrthoDB" id="9809288at2"/>
<dbReference type="AlphaFoldDB" id="L0GXD6"/>
<dbReference type="InterPro" id="IPR029479">
    <property type="entry name" value="Nitroreductase"/>
</dbReference>
<protein>
    <recommendedName>
        <fullName evidence="5">Putative NADH dehydrogenase/NAD(P)H nitroreductase Thimo_1885</fullName>
        <ecNumber evidence="5">1.-.-.-</ecNumber>
    </recommendedName>
</protein>
<evidence type="ECO:0000256" key="4">
    <source>
        <dbReference type="ARBA" id="ARBA00023002"/>
    </source>
</evidence>
<dbReference type="PANTHER" id="PTHR43543">
    <property type="entry name" value="MALONIC SEMIALDEHYDE REDUCTASE RUTE-RELATED"/>
    <property type="match status" value="1"/>
</dbReference>